<sequence>METTKTHKEWKERESRELANVIRDYMISRSLTLEVLDEAKRLVEDVYRTNATMKKPDESGKWYPETSNGIIDNTKKSIPRP</sequence>
<feature type="region of interest" description="Disordered" evidence="1">
    <location>
        <begin position="55"/>
        <end position="81"/>
    </location>
</feature>
<proteinExistence type="predicted"/>
<organism evidence="2">
    <name type="scientific">Podoviridae sp. ctlSr7</name>
    <dbReference type="NCBI Taxonomy" id="2826573"/>
    <lineage>
        <taxon>Viruses</taxon>
        <taxon>Duplodnaviria</taxon>
        <taxon>Heunggongvirae</taxon>
        <taxon>Uroviricota</taxon>
        <taxon>Caudoviricetes</taxon>
    </lineage>
</organism>
<dbReference type="EMBL" id="BK015014">
    <property type="protein sequence ID" value="DAD87117.1"/>
    <property type="molecule type" value="Genomic_DNA"/>
</dbReference>
<reference evidence="2" key="1">
    <citation type="journal article" date="2021" name="Proc. Natl. Acad. Sci. U.S.A.">
        <title>A Catalog of Tens of Thousands of Viruses from Human Metagenomes Reveals Hidden Associations with Chronic Diseases.</title>
        <authorList>
            <person name="Tisza M.J."/>
            <person name="Buck C.B."/>
        </authorList>
    </citation>
    <scope>NUCLEOTIDE SEQUENCE</scope>
    <source>
        <strain evidence="2">CtlSr7</strain>
    </source>
</reference>
<name>A0A8S5MXI8_9CAUD</name>
<protein>
    <submittedName>
        <fullName evidence="2">Uncharacterized protein</fullName>
    </submittedName>
</protein>
<evidence type="ECO:0000313" key="2">
    <source>
        <dbReference type="EMBL" id="DAD87117.1"/>
    </source>
</evidence>
<accession>A0A8S5MXI8</accession>
<evidence type="ECO:0000256" key="1">
    <source>
        <dbReference type="SAM" id="MobiDB-lite"/>
    </source>
</evidence>